<dbReference type="Proteomes" id="UP000794436">
    <property type="component" value="Unassembled WGS sequence"/>
</dbReference>
<organism evidence="1 2">
    <name type="scientific">Pythium oligandrum</name>
    <name type="common">Mycoparasitic fungus</name>
    <dbReference type="NCBI Taxonomy" id="41045"/>
    <lineage>
        <taxon>Eukaryota</taxon>
        <taxon>Sar</taxon>
        <taxon>Stramenopiles</taxon>
        <taxon>Oomycota</taxon>
        <taxon>Peronosporomycetes</taxon>
        <taxon>Pythiales</taxon>
        <taxon>Pythiaceae</taxon>
        <taxon>Pythium</taxon>
    </lineage>
</organism>
<evidence type="ECO:0000313" key="2">
    <source>
        <dbReference type="Proteomes" id="UP000794436"/>
    </source>
</evidence>
<comment type="caution">
    <text evidence="1">The sequence shown here is derived from an EMBL/GenBank/DDBJ whole genome shotgun (WGS) entry which is preliminary data.</text>
</comment>
<gene>
    <name evidence="1" type="ORF">Poli38472_004453</name>
</gene>
<accession>A0A8K1FFW4</accession>
<reference evidence="1" key="1">
    <citation type="submission" date="2019-03" db="EMBL/GenBank/DDBJ databases">
        <title>Long read genome sequence of the mycoparasitic Pythium oligandrum ATCC 38472 isolated from sugarbeet rhizosphere.</title>
        <authorList>
            <person name="Gaulin E."/>
        </authorList>
    </citation>
    <scope>NUCLEOTIDE SEQUENCE</scope>
    <source>
        <strain evidence="1">ATCC 38472_TT</strain>
    </source>
</reference>
<dbReference type="EMBL" id="SPLM01000109">
    <property type="protein sequence ID" value="TMW59384.1"/>
    <property type="molecule type" value="Genomic_DNA"/>
</dbReference>
<evidence type="ECO:0000313" key="1">
    <source>
        <dbReference type="EMBL" id="TMW59384.1"/>
    </source>
</evidence>
<keyword evidence="2" id="KW-1185">Reference proteome</keyword>
<sequence>MQMAMAKRFLRERTRFLDMTEPLESTEVIPSTYCKDNTTVRFFVEPLVAIRATMDQVYKIVQEWIADVEKQSAGDPILYHVNETLSETVSQRRLIRTAGDHNKEPLVVESNTVTYSEYDRENEVGLLVSRFVDRDDLRPYRPNERLRRDVTSLMMVSQETPLNTEDPPVIVITGWFSTRQRRGLVAMSRDDDVQLLSNHMNAWCDAKLRYLRDTLRHL</sequence>
<protein>
    <submittedName>
        <fullName evidence="1">Uncharacterized protein</fullName>
    </submittedName>
</protein>
<dbReference type="AlphaFoldDB" id="A0A8K1FFW4"/>
<proteinExistence type="predicted"/>
<name>A0A8K1FFW4_PYTOL</name>